<feature type="domain" description="Signal transduction histidine kinase subgroup 3 dimerisation and phosphoacceptor" evidence="11">
    <location>
        <begin position="68"/>
        <end position="117"/>
    </location>
</feature>
<dbReference type="GO" id="GO:0005524">
    <property type="term" value="F:ATP binding"/>
    <property type="evidence" value="ECO:0007669"/>
    <property type="project" value="UniProtKB-KW"/>
</dbReference>
<keyword evidence="6" id="KW-0418">Kinase</keyword>
<evidence type="ECO:0000256" key="4">
    <source>
        <dbReference type="ARBA" id="ARBA00022679"/>
    </source>
</evidence>
<comment type="caution">
    <text evidence="12">The sequence shown here is derived from an EMBL/GenBank/DDBJ whole genome shotgun (WGS) entry which is preliminary data.</text>
</comment>
<keyword evidence="8" id="KW-0902">Two-component regulatory system</keyword>
<comment type="catalytic activity">
    <reaction evidence="1">
        <text>ATP + protein L-histidine = ADP + protein N-phospho-L-histidine.</text>
        <dbReference type="EC" id="2.7.13.3"/>
    </reaction>
</comment>
<dbReference type="PANTHER" id="PTHR24421:SF10">
    <property type="entry name" value="NITRATE_NITRITE SENSOR PROTEIN NARQ"/>
    <property type="match status" value="1"/>
</dbReference>
<evidence type="ECO:0000259" key="10">
    <source>
        <dbReference type="Pfam" id="PF02518"/>
    </source>
</evidence>
<evidence type="ECO:0000259" key="11">
    <source>
        <dbReference type="Pfam" id="PF07730"/>
    </source>
</evidence>
<dbReference type="GO" id="GO:0000155">
    <property type="term" value="F:phosphorelay sensor kinase activity"/>
    <property type="evidence" value="ECO:0007669"/>
    <property type="project" value="InterPro"/>
</dbReference>
<keyword evidence="3" id="KW-0597">Phosphoprotein</keyword>
<evidence type="ECO:0000256" key="5">
    <source>
        <dbReference type="ARBA" id="ARBA00022741"/>
    </source>
</evidence>
<dbReference type="GO" id="GO:0046983">
    <property type="term" value="F:protein dimerization activity"/>
    <property type="evidence" value="ECO:0007669"/>
    <property type="project" value="InterPro"/>
</dbReference>
<evidence type="ECO:0000256" key="9">
    <source>
        <dbReference type="SAM" id="Phobius"/>
    </source>
</evidence>
<name>A0A0A2N1E8_9FLAO</name>
<dbReference type="STRING" id="1121898.GCA_000422725_01566"/>
<dbReference type="EC" id="2.7.13.3" evidence="2"/>
<dbReference type="InterPro" id="IPR050482">
    <property type="entry name" value="Sensor_HK_TwoCompSys"/>
</dbReference>
<dbReference type="PANTHER" id="PTHR24421">
    <property type="entry name" value="NITRATE/NITRITE SENSOR PROTEIN NARX-RELATED"/>
    <property type="match status" value="1"/>
</dbReference>
<keyword evidence="9" id="KW-0472">Membrane</keyword>
<dbReference type="RefSeq" id="WP_026990436.1">
    <property type="nucleotide sequence ID" value="NZ_AUGP01000017.1"/>
</dbReference>
<reference evidence="12 13" key="1">
    <citation type="submission" date="2013-09" db="EMBL/GenBank/DDBJ databases">
        <authorList>
            <person name="Zeng Z."/>
            <person name="Chen C."/>
        </authorList>
    </citation>
    <scope>NUCLEOTIDE SEQUENCE [LARGE SCALE GENOMIC DNA]</scope>
    <source>
        <strain evidence="12 13">WB 4.1-42</strain>
    </source>
</reference>
<keyword evidence="7" id="KW-0067">ATP-binding</keyword>
<keyword evidence="4" id="KW-0808">Transferase</keyword>
<organism evidence="12 13">
    <name type="scientific">Flavobacterium subsaxonicum WB 4.1-42 = DSM 21790</name>
    <dbReference type="NCBI Taxonomy" id="1121898"/>
    <lineage>
        <taxon>Bacteria</taxon>
        <taxon>Pseudomonadati</taxon>
        <taxon>Bacteroidota</taxon>
        <taxon>Flavobacteriia</taxon>
        <taxon>Flavobacteriales</taxon>
        <taxon>Flavobacteriaceae</taxon>
        <taxon>Flavobacterium</taxon>
    </lineage>
</organism>
<evidence type="ECO:0000256" key="7">
    <source>
        <dbReference type="ARBA" id="ARBA00022840"/>
    </source>
</evidence>
<evidence type="ECO:0000256" key="3">
    <source>
        <dbReference type="ARBA" id="ARBA00022553"/>
    </source>
</evidence>
<dbReference type="Proteomes" id="UP000030111">
    <property type="component" value="Unassembled WGS sequence"/>
</dbReference>
<evidence type="ECO:0000313" key="12">
    <source>
        <dbReference type="EMBL" id="KGO94280.1"/>
    </source>
</evidence>
<keyword evidence="5" id="KW-0547">Nucleotide-binding</keyword>
<keyword evidence="13" id="KW-1185">Reference proteome</keyword>
<accession>A0A0A2N1E8</accession>
<dbReference type="InterPro" id="IPR036890">
    <property type="entry name" value="HATPase_C_sf"/>
</dbReference>
<feature type="transmembrane region" description="Helical" evidence="9">
    <location>
        <begin position="12"/>
        <end position="29"/>
    </location>
</feature>
<keyword evidence="9" id="KW-1133">Transmembrane helix</keyword>
<evidence type="ECO:0000256" key="6">
    <source>
        <dbReference type="ARBA" id="ARBA00022777"/>
    </source>
</evidence>
<gene>
    <name evidence="12" type="ORF">Q766_04990</name>
</gene>
<dbReference type="SUPFAM" id="SSF55874">
    <property type="entry name" value="ATPase domain of HSP90 chaperone/DNA topoisomerase II/histidine kinase"/>
    <property type="match status" value="1"/>
</dbReference>
<evidence type="ECO:0000256" key="8">
    <source>
        <dbReference type="ARBA" id="ARBA00023012"/>
    </source>
</evidence>
<evidence type="ECO:0000256" key="2">
    <source>
        <dbReference type="ARBA" id="ARBA00012438"/>
    </source>
</evidence>
<evidence type="ECO:0000313" key="13">
    <source>
        <dbReference type="Proteomes" id="UP000030111"/>
    </source>
</evidence>
<protein>
    <recommendedName>
        <fullName evidence="2">histidine kinase</fullName>
        <ecNumber evidence="2">2.7.13.3</ecNumber>
    </recommendedName>
</protein>
<evidence type="ECO:0000256" key="1">
    <source>
        <dbReference type="ARBA" id="ARBA00000085"/>
    </source>
</evidence>
<dbReference type="OrthoDB" id="9778366at2"/>
<dbReference type="InterPro" id="IPR003594">
    <property type="entry name" value="HATPase_dom"/>
</dbReference>
<dbReference type="InterPro" id="IPR011712">
    <property type="entry name" value="Sig_transdc_His_kin_sub3_dim/P"/>
</dbReference>
<keyword evidence="9" id="KW-0812">Transmembrane</keyword>
<sequence length="249" mass="28311">MEKWQDPEIIALWIAIAIALVFTILLFVIKIMHAGYKRMTEANLKKAQTQLEHQKMLLETSLHAQERERGRIAADLHDGLIGRLTLIRMKNQIGAGQPELDALLADSITDARRISHDLTPPLLEFLSIEELIEQVVTPWDKRFEIDFYTDVRFDATLTAEFKIQLLRVVQELVTNIVKHAQATNIKVHLRHTPKKLILQVVDNGKGFDASQQKKGLGMQSLELRMQYFNAAYRIKPGAKGTAALFIIPA</sequence>
<dbReference type="EMBL" id="JRLY01000002">
    <property type="protein sequence ID" value="KGO94280.1"/>
    <property type="molecule type" value="Genomic_DNA"/>
</dbReference>
<dbReference type="CDD" id="cd16917">
    <property type="entry name" value="HATPase_UhpB-NarQ-NarX-like"/>
    <property type="match status" value="1"/>
</dbReference>
<dbReference type="Gene3D" id="1.20.5.1930">
    <property type="match status" value="1"/>
</dbReference>
<dbReference type="eggNOG" id="COG4585">
    <property type="taxonomic scope" value="Bacteria"/>
</dbReference>
<dbReference type="Pfam" id="PF02518">
    <property type="entry name" value="HATPase_c"/>
    <property type="match status" value="1"/>
</dbReference>
<proteinExistence type="predicted"/>
<dbReference type="Pfam" id="PF07730">
    <property type="entry name" value="HisKA_3"/>
    <property type="match status" value="1"/>
</dbReference>
<dbReference type="Gene3D" id="3.30.565.10">
    <property type="entry name" value="Histidine kinase-like ATPase, C-terminal domain"/>
    <property type="match status" value="1"/>
</dbReference>
<dbReference type="AlphaFoldDB" id="A0A0A2N1E8"/>
<dbReference type="GO" id="GO:0016020">
    <property type="term" value="C:membrane"/>
    <property type="evidence" value="ECO:0007669"/>
    <property type="project" value="InterPro"/>
</dbReference>
<feature type="domain" description="Histidine kinase/HSP90-like ATPase" evidence="10">
    <location>
        <begin position="163"/>
        <end position="219"/>
    </location>
</feature>